<evidence type="ECO:0000313" key="4">
    <source>
        <dbReference type="Proteomes" id="UP001212498"/>
    </source>
</evidence>
<reference evidence="3 4" key="1">
    <citation type="submission" date="2022-11" db="EMBL/GenBank/DDBJ databases">
        <title>Nonomuraea corallina sp. nov., a new species of the genus Nonomuraea isolated from sea side sediment in Thai sea.</title>
        <authorList>
            <person name="Ngamcharungchit C."/>
            <person name="Matsumoto A."/>
            <person name="Suriyachadkun C."/>
            <person name="Panbangred W."/>
            <person name="Inahashi Y."/>
            <person name="Intra B."/>
        </authorList>
    </citation>
    <scope>NUCLEOTIDE SEQUENCE [LARGE SCALE GENOMIC DNA]</scope>
    <source>
        <strain evidence="3 4">DSM 43553</strain>
    </source>
</reference>
<accession>A0ABT4SVF5</accession>
<dbReference type="Gene3D" id="3.90.230.10">
    <property type="entry name" value="Creatinase/methionine aminopeptidase superfamily"/>
    <property type="match status" value="1"/>
</dbReference>
<organism evidence="3 4">
    <name type="scientific">Nonomuraea ferruginea</name>
    <dbReference type="NCBI Taxonomy" id="46174"/>
    <lineage>
        <taxon>Bacteria</taxon>
        <taxon>Bacillati</taxon>
        <taxon>Actinomycetota</taxon>
        <taxon>Actinomycetes</taxon>
        <taxon>Streptosporangiales</taxon>
        <taxon>Streptosporangiaceae</taxon>
        <taxon>Nonomuraea</taxon>
    </lineage>
</organism>
<dbReference type="EMBL" id="JAPNUD010000022">
    <property type="protein sequence ID" value="MDA0641252.1"/>
    <property type="molecule type" value="Genomic_DNA"/>
</dbReference>
<dbReference type="Pfam" id="PF00557">
    <property type="entry name" value="Peptidase_M24"/>
    <property type="match status" value="1"/>
</dbReference>
<feature type="region of interest" description="Disordered" evidence="1">
    <location>
        <begin position="1"/>
        <end position="34"/>
    </location>
</feature>
<name>A0ABT4SVF5_9ACTN</name>
<dbReference type="Proteomes" id="UP001212498">
    <property type="component" value="Unassembled WGS sequence"/>
</dbReference>
<dbReference type="SUPFAM" id="SSF55920">
    <property type="entry name" value="Creatinase/aminopeptidase"/>
    <property type="match status" value="1"/>
</dbReference>
<dbReference type="InterPro" id="IPR050659">
    <property type="entry name" value="Peptidase_M24B"/>
</dbReference>
<dbReference type="PANTHER" id="PTHR46112">
    <property type="entry name" value="AMINOPEPTIDASE"/>
    <property type="match status" value="1"/>
</dbReference>
<comment type="caution">
    <text evidence="3">The sequence shown here is derived from an EMBL/GenBank/DDBJ whole genome shotgun (WGS) entry which is preliminary data.</text>
</comment>
<dbReference type="InterPro" id="IPR000994">
    <property type="entry name" value="Pept_M24"/>
</dbReference>
<dbReference type="InterPro" id="IPR029149">
    <property type="entry name" value="Creatin/AminoP/Spt16_N"/>
</dbReference>
<proteinExistence type="predicted"/>
<dbReference type="PANTHER" id="PTHR46112:SF3">
    <property type="entry name" value="AMINOPEPTIDASE YPDF"/>
    <property type="match status" value="1"/>
</dbReference>
<dbReference type="SUPFAM" id="SSF53092">
    <property type="entry name" value="Creatinase/prolidase N-terminal domain"/>
    <property type="match status" value="1"/>
</dbReference>
<sequence length="356" mass="36776">MTPPDPSQPSPDLRPVGGVREERTRPAVSVPVSGGDRLSAVRAGMAADGIDALVLRPSPDFRFLGGRGDGFLVVTMDGAAETADPRPYLPPGVRRVGVDPEMRVRELFGLAVDAELVPAAQVLAPLRLRKEPYEVAMVERAALAAESVLACAPELSWFGATERAMATRLRVLALEAGCEEVLSVRVTAGPGTAAPGSSASDRVINPGDALLVSLSARWDGYCAEVARVFAVAEPPEDYDAVYSVVVAARHAGMAAARPGVPAAAVAAAVAQAVDDSGYGRFAAPGAGRGVGLGADEGPRLRADDDTPLEAGMVLCLEPAIYVPDLFGARVADIVACTESGPRPLTTAPSSLPVLER</sequence>
<evidence type="ECO:0000256" key="1">
    <source>
        <dbReference type="SAM" id="MobiDB-lite"/>
    </source>
</evidence>
<feature type="domain" description="Peptidase M24" evidence="2">
    <location>
        <begin position="139"/>
        <end position="338"/>
    </location>
</feature>
<protein>
    <submittedName>
        <fullName evidence="3">M24 family metallopeptidase</fullName>
    </submittedName>
</protein>
<evidence type="ECO:0000259" key="2">
    <source>
        <dbReference type="Pfam" id="PF00557"/>
    </source>
</evidence>
<keyword evidence="4" id="KW-1185">Reference proteome</keyword>
<dbReference type="RefSeq" id="WP_271276228.1">
    <property type="nucleotide sequence ID" value="NZ_BAABFD010000002.1"/>
</dbReference>
<dbReference type="InterPro" id="IPR036005">
    <property type="entry name" value="Creatinase/aminopeptidase-like"/>
</dbReference>
<evidence type="ECO:0000313" key="3">
    <source>
        <dbReference type="EMBL" id="MDA0641252.1"/>
    </source>
</evidence>
<gene>
    <name evidence="3" type="ORF">OUY24_11535</name>
</gene>